<dbReference type="EMBL" id="LHXP01000008">
    <property type="protein sequence ID" value="KXA93756.1"/>
    <property type="molecule type" value="Genomic_DNA"/>
</dbReference>
<accession>A0A133UI40</accession>
<keyword evidence="2" id="KW-1185">Reference proteome</keyword>
<evidence type="ECO:0000313" key="2">
    <source>
        <dbReference type="Proteomes" id="UP000070657"/>
    </source>
</evidence>
<gene>
    <name evidence="1" type="ORF">AKJ66_01170</name>
</gene>
<protein>
    <submittedName>
        <fullName evidence="1">Uncharacterized protein</fullName>
    </submittedName>
</protein>
<sequence>MEKECKLPCLEFPKEVERYVNEYAEGERSYERLKRILIEGGVISAPFEKGYRPLLRVLPELNERVNNFKAHCYEDLEVFNDWVFERDEFVVRLLQSNNYSNLEEPYKEFVEETKRRNRNIIERIKDIALISEFKIYVVMGRLHAPLVRDNLREDFDLEKTVLEDICLTPLDESIILAAREGKTKNFDEYLDRHSRLAREAGESDRDIVDLLRDEQVKRKYDLRTYSSF</sequence>
<dbReference type="Proteomes" id="UP000070657">
    <property type="component" value="Unassembled WGS sequence"/>
</dbReference>
<name>A0A133UI40_9EURY</name>
<evidence type="ECO:0000313" key="1">
    <source>
        <dbReference type="EMBL" id="KXA93756.1"/>
    </source>
</evidence>
<comment type="caution">
    <text evidence="1">The sequence shown here is derived from an EMBL/GenBank/DDBJ whole genome shotgun (WGS) entry which is preliminary data.</text>
</comment>
<dbReference type="AlphaFoldDB" id="A0A133UI40"/>
<proteinExistence type="predicted"/>
<reference evidence="1 2" key="1">
    <citation type="journal article" date="2016" name="Sci. Rep.">
        <title>Metabolic traits of an uncultured archaeal lineage -MSBL1- from brine pools of the Red Sea.</title>
        <authorList>
            <person name="Mwirichia R."/>
            <person name="Alam I."/>
            <person name="Rashid M."/>
            <person name="Vinu M."/>
            <person name="Ba-Alawi W."/>
            <person name="Anthony Kamau A."/>
            <person name="Kamanda Ngugi D."/>
            <person name="Goker M."/>
            <person name="Klenk H.P."/>
            <person name="Bajic V."/>
            <person name="Stingl U."/>
        </authorList>
    </citation>
    <scope>NUCLEOTIDE SEQUENCE [LARGE SCALE GENOMIC DNA]</scope>
    <source>
        <strain evidence="1">SCGC-AAA259E22</strain>
    </source>
</reference>
<organism evidence="1 2">
    <name type="scientific">candidate division MSBL1 archaeon SCGC-AAA259E22</name>
    <dbReference type="NCBI Taxonomy" id="1698265"/>
    <lineage>
        <taxon>Archaea</taxon>
        <taxon>Methanobacteriati</taxon>
        <taxon>Methanobacteriota</taxon>
        <taxon>candidate division MSBL1</taxon>
    </lineage>
</organism>